<sequence length="161" mass="17766">METKGCCRKPFRKAIVGGSFDRLHRGHKELLDLACKVAESLIVGLADGPLVESKPLADKILPFEEREMSLREFLDSRGVPYEIVKIFDPIGPAADIEDADVIIVSTESYRGALAVNERRREKGLSELKIIVIPLVLAEDGKPISSTRVRSGEIDTEGRPLI</sequence>
<evidence type="ECO:0000313" key="3">
    <source>
        <dbReference type="Proteomes" id="UP000278149"/>
    </source>
</evidence>
<dbReference type="Pfam" id="PF01467">
    <property type="entry name" value="CTP_transf_like"/>
    <property type="match status" value="1"/>
</dbReference>
<comment type="caution">
    <text evidence="2">The sequence shown here is derived from an EMBL/GenBank/DDBJ whole genome shotgun (WGS) entry which is preliminary data.</text>
</comment>
<reference evidence="2 3" key="1">
    <citation type="submission" date="2018-10" db="EMBL/GenBank/DDBJ databases">
        <title>Co-occurring genomic capacity for anaerobic methane metabolism and dissimilatory sulfite reduction discovered in the Korarchaeota.</title>
        <authorList>
            <person name="Mckay L.J."/>
            <person name="Dlakic M."/>
            <person name="Fields M.W."/>
            <person name="Delmont T.O."/>
            <person name="Eren A.M."/>
            <person name="Jay Z.J."/>
            <person name="Klingelsmith K.B."/>
            <person name="Rusch D.B."/>
            <person name="Inskeep W.P."/>
        </authorList>
    </citation>
    <scope>NUCLEOTIDE SEQUENCE [LARGE SCALE GENOMIC DNA]</scope>
    <source>
        <strain evidence="2 3">WS</strain>
    </source>
</reference>
<dbReference type="AlphaFoldDB" id="A0A3R9WYY9"/>
<dbReference type="PANTHER" id="PTHR10695:SF46">
    <property type="entry name" value="BIFUNCTIONAL COENZYME A SYNTHASE-RELATED"/>
    <property type="match status" value="1"/>
</dbReference>
<accession>A0A3R9WYY9</accession>
<dbReference type="InterPro" id="IPR004821">
    <property type="entry name" value="Cyt_trans-like"/>
</dbReference>
<dbReference type="RefSeq" id="WP_125741289.1">
    <property type="nucleotide sequence ID" value="NZ_RCOR01000018.1"/>
</dbReference>
<dbReference type="NCBIfam" id="TIGR00125">
    <property type="entry name" value="cyt_tran_rel"/>
    <property type="match status" value="1"/>
</dbReference>
<dbReference type="InterPro" id="IPR014729">
    <property type="entry name" value="Rossmann-like_a/b/a_fold"/>
</dbReference>
<dbReference type="GO" id="GO:0015937">
    <property type="term" value="P:coenzyme A biosynthetic process"/>
    <property type="evidence" value="ECO:0007669"/>
    <property type="project" value="TreeGrafter"/>
</dbReference>
<dbReference type="Gene3D" id="3.40.50.620">
    <property type="entry name" value="HUPs"/>
    <property type="match status" value="1"/>
</dbReference>
<feature type="domain" description="Cytidyltransferase-like" evidence="1">
    <location>
        <begin position="15"/>
        <end position="150"/>
    </location>
</feature>
<gene>
    <name evidence="2" type="ORF">D9Q81_03360</name>
</gene>
<dbReference type="EMBL" id="RCOR01000018">
    <property type="protein sequence ID" value="RSN69651.1"/>
    <property type="molecule type" value="Genomic_DNA"/>
</dbReference>
<keyword evidence="2" id="KW-0808">Transferase</keyword>
<evidence type="ECO:0000313" key="2">
    <source>
        <dbReference type="EMBL" id="RSN69651.1"/>
    </source>
</evidence>
<name>A0A3R9WYY9_9CREN</name>
<dbReference type="GO" id="GO:0004140">
    <property type="term" value="F:dephospho-CoA kinase activity"/>
    <property type="evidence" value="ECO:0007669"/>
    <property type="project" value="TreeGrafter"/>
</dbReference>
<dbReference type="NCBIfam" id="NF001985">
    <property type="entry name" value="PRK00777.1"/>
    <property type="match status" value="1"/>
</dbReference>
<dbReference type="Proteomes" id="UP000278149">
    <property type="component" value="Unassembled WGS sequence"/>
</dbReference>
<dbReference type="SUPFAM" id="SSF52374">
    <property type="entry name" value="Nucleotidylyl transferase"/>
    <property type="match status" value="1"/>
</dbReference>
<dbReference type="EC" id="2.7.7.3" evidence="2"/>
<protein>
    <submittedName>
        <fullName evidence="2">Pantetheine-phosphate adenylyltransferase</fullName>
        <ecNumber evidence="2">2.7.7.3</ecNumber>
    </submittedName>
</protein>
<keyword evidence="2" id="KW-0548">Nucleotidyltransferase</keyword>
<dbReference type="GO" id="GO:0004595">
    <property type="term" value="F:pantetheine-phosphate adenylyltransferase activity"/>
    <property type="evidence" value="ECO:0007669"/>
    <property type="project" value="UniProtKB-EC"/>
</dbReference>
<proteinExistence type="predicted"/>
<organism evidence="2 3">
    <name type="scientific">Candidatus Korarchaeum cryptofilum</name>
    <dbReference type="NCBI Taxonomy" id="498846"/>
    <lineage>
        <taxon>Archaea</taxon>
        <taxon>Thermoproteota</taxon>
        <taxon>Candidatus Korarchaeia</taxon>
        <taxon>Candidatus Korarchaeales</taxon>
        <taxon>Candidatus Korarchaeaceae</taxon>
        <taxon>Candidatus Korarchaeum</taxon>
    </lineage>
</organism>
<evidence type="ECO:0000259" key="1">
    <source>
        <dbReference type="Pfam" id="PF01467"/>
    </source>
</evidence>
<dbReference type="PANTHER" id="PTHR10695">
    <property type="entry name" value="DEPHOSPHO-COA KINASE-RELATED"/>
    <property type="match status" value="1"/>
</dbReference>